<evidence type="ECO:0000313" key="2">
    <source>
        <dbReference type="Proteomes" id="UP001548189"/>
    </source>
</evidence>
<comment type="caution">
    <text evidence="1">The sequence shown here is derived from an EMBL/GenBank/DDBJ whole genome shotgun (WGS) entry which is preliminary data.</text>
</comment>
<organism evidence="1 2">
    <name type="scientific">Aliikangiella maris</name>
    <dbReference type="NCBI Taxonomy" id="3162458"/>
    <lineage>
        <taxon>Bacteria</taxon>
        <taxon>Pseudomonadati</taxon>
        <taxon>Pseudomonadota</taxon>
        <taxon>Gammaproteobacteria</taxon>
        <taxon>Oceanospirillales</taxon>
        <taxon>Pleioneaceae</taxon>
        <taxon>Aliikangiella</taxon>
    </lineage>
</organism>
<protein>
    <submittedName>
        <fullName evidence="1">Uncharacterized protein</fullName>
    </submittedName>
</protein>
<keyword evidence="2" id="KW-1185">Reference proteome</keyword>
<evidence type="ECO:0000313" key="1">
    <source>
        <dbReference type="EMBL" id="MET1255743.1"/>
    </source>
</evidence>
<proteinExistence type="predicted"/>
<accession>A0ABV2BVD6</accession>
<reference evidence="1 2" key="1">
    <citation type="submission" date="2024-06" db="EMBL/GenBank/DDBJ databases">
        <authorList>
            <person name="Li F."/>
        </authorList>
    </citation>
    <scope>NUCLEOTIDE SEQUENCE [LARGE SCALE GENOMIC DNA]</scope>
    <source>
        <strain evidence="1 2">GXAS 311</strain>
    </source>
</reference>
<dbReference type="EMBL" id="JBEVCJ010000013">
    <property type="protein sequence ID" value="MET1255743.1"/>
    <property type="molecule type" value="Genomic_DNA"/>
</dbReference>
<sequence length="105" mass="12105">MLMTPDEGWQNFSQSDELVELVASSLVLEENQGIWQYYNFSACSSVWCSDETCGTNQLQIIFTSEDSKATIKSLGLELTNNASEFFKQLYRLKRTLKSRYNIQEI</sequence>
<gene>
    <name evidence="1" type="ORF">ABVT43_11455</name>
</gene>
<dbReference type="Proteomes" id="UP001548189">
    <property type="component" value="Unassembled WGS sequence"/>
</dbReference>
<name>A0ABV2BVD6_9GAMM</name>